<evidence type="ECO:0000313" key="2">
    <source>
        <dbReference type="EMBL" id="MBN7824784.1"/>
    </source>
</evidence>
<name>A0A939DLK1_9ALTE</name>
<organism evidence="2 3">
    <name type="scientific">Bowmanella dokdonensis</name>
    <dbReference type="NCBI Taxonomy" id="751969"/>
    <lineage>
        <taxon>Bacteria</taxon>
        <taxon>Pseudomonadati</taxon>
        <taxon>Pseudomonadota</taxon>
        <taxon>Gammaproteobacteria</taxon>
        <taxon>Alteromonadales</taxon>
        <taxon>Alteromonadaceae</taxon>
        <taxon>Bowmanella</taxon>
    </lineage>
</organism>
<protein>
    <submittedName>
        <fullName evidence="2">Uncharacterized protein</fullName>
    </submittedName>
</protein>
<accession>A0A939DLK1</accession>
<dbReference type="RefSeq" id="WP_206572907.1">
    <property type="nucleotide sequence ID" value="NZ_JAFKCV010000003.1"/>
</dbReference>
<dbReference type="AlphaFoldDB" id="A0A939DLK1"/>
<comment type="caution">
    <text evidence="2">The sequence shown here is derived from an EMBL/GenBank/DDBJ whole genome shotgun (WGS) entry which is preliminary data.</text>
</comment>
<keyword evidence="3" id="KW-1185">Reference proteome</keyword>
<dbReference type="EMBL" id="JAFKCV010000003">
    <property type="protein sequence ID" value="MBN7824784.1"/>
    <property type="molecule type" value="Genomic_DNA"/>
</dbReference>
<feature type="region of interest" description="Disordered" evidence="1">
    <location>
        <begin position="180"/>
        <end position="202"/>
    </location>
</feature>
<reference evidence="2" key="1">
    <citation type="submission" date="2021-03" db="EMBL/GenBank/DDBJ databases">
        <title>novel species isolated from a fishpond in China.</title>
        <authorList>
            <person name="Lu H."/>
            <person name="Cai Z."/>
        </authorList>
    </citation>
    <scope>NUCLEOTIDE SEQUENCE</scope>
    <source>
        <strain evidence="2">JCM 30855</strain>
    </source>
</reference>
<evidence type="ECO:0000256" key="1">
    <source>
        <dbReference type="SAM" id="MobiDB-lite"/>
    </source>
</evidence>
<dbReference type="Proteomes" id="UP000664654">
    <property type="component" value="Unassembled WGS sequence"/>
</dbReference>
<sequence>MMILNPTVEAALAQDEKRGLLMCHIEWPSGEVYTHSRVGEKRWDNRTWIGVGEFANIGTVESGVKTGRLSLQLRVNDEALLNEAIQDDAVGSAVRLYLGVMNEKRRITAVQLIHYGFVAATPVSYEPVPVISIEVAGHRERRNRPRENLRFSANAWRHRHPGDSYCDDVEALSKGPLNGYSGSNAVGRGGRLNGGGGREQIP</sequence>
<evidence type="ECO:0000313" key="3">
    <source>
        <dbReference type="Proteomes" id="UP000664654"/>
    </source>
</evidence>
<feature type="compositionally biased region" description="Gly residues" evidence="1">
    <location>
        <begin position="187"/>
        <end position="202"/>
    </location>
</feature>
<gene>
    <name evidence="2" type="ORF">J0A66_06040</name>
</gene>
<proteinExistence type="predicted"/>